<name>E0NSW2_9BACT</name>
<dbReference type="STRING" id="862515.HMPREF0658_1314"/>
<dbReference type="EMBL" id="AEEI01000043">
    <property type="protein sequence ID" value="EFM01826.1"/>
    <property type="molecule type" value="Genomic_DNA"/>
</dbReference>
<reference evidence="1" key="1">
    <citation type="submission" date="2010-07" db="EMBL/GenBank/DDBJ databases">
        <authorList>
            <person name="Muzny D."/>
            <person name="Qin X."/>
            <person name="Deng J."/>
            <person name="Jiang H."/>
            <person name="Liu Y."/>
            <person name="Qu J."/>
            <person name="Song X.-Z."/>
            <person name="Zhang L."/>
            <person name="Thornton R."/>
            <person name="Coyle M."/>
            <person name="Francisco L."/>
            <person name="Jackson L."/>
            <person name="Javaid M."/>
            <person name="Korchina V."/>
            <person name="Kovar C."/>
            <person name="Mata R."/>
            <person name="Mathew T."/>
            <person name="Ngo R."/>
            <person name="Nguyen L."/>
            <person name="Nguyen N."/>
            <person name="Okwuonu G."/>
            <person name="Ongeri F."/>
            <person name="Pham C."/>
            <person name="Simmons D."/>
            <person name="Wilczek-Boney K."/>
            <person name="Hale W."/>
            <person name="Jakkamsetti A."/>
            <person name="Pham P."/>
            <person name="Ruth R."/>
            <person name="San Lucas F."/>
            <person name="Warren J."/>
            <person name="Zhang J."/>
            <person name="Zhao Z."/>
            <person name="Zhou C."/>
            <person name="Zhu D."/>
            <person name="Lee S."/>
            <person name="Bess C."/>
            <person name="Blankenburg K."/>
            <person name="Forbes L."/>
            <person name="Fu Q."/>
            <person name="Gubbala S."/>
            <person name="Hirani K."/>
            <person name="Jayaseelan J.C."/>
            <person name="Lara F."/>
            <person name="Munidasa M."/>
            <person name="Palculict T."/>
            <person name="Patil S."/>
            <person name="Pu L.-L."/>
            <person name="Saada N."/>
            <person name="Tang L."/>
            <person name="Weissenberger G."/>
            <person name="Zhu Y."/>
            <person name="Hemphill L."/>
            <person name="Shang Y."/>
            <person name="Youmans B."/>
            <person name="Ayvaz T."/>
            <person name="Ross M."/>
            <person name="Santibanez J."/>
            <person name="Aqrawi P."/>
            <person name="Gross S."/>
            <person name="Joshi V."/>
            <person name="Fowler G."/>
            <person name="Nazareth L."/>
            <person name="Reid J."/>
            <person name="Worley K."/>
            <person name="Petrosino J."/>
            <person name="Highlander S."/>
            <person name="Gibbs R."/>
        </authorList>
    </citation>
    <scope>NUCLEOTIDE SEQUENCE [LARGE SCALE GENOMIC DNA]</scope>
    <source>
        <strain evidence="1">DSM 16973</strain>
    </source>
</reference>
<protein>
    <recommendedName>
        <fullName evidence="3">Ornithine aminotransferase</fullName>
    </recommendedName>
</protein>
<comment type="caution">
    <text evidence="1">The sequence shown here is derived from an EMBL/GenBank/DDBJ whole genome shotgun (WGS) entry which is preliminary data.</text>
</comment>
<evidence type="ECO:0000313" key="2">
    <source>
        <dbReference type="Proteomes" id="UP000004394"/>
    </source>
</evidence>
<dbReference type="Proteomes" id="UP000004394">
    <property type="component" value="Unassembled WGS sequence"/>
</dbReference>
<proteinExistence type="predicted"/>
<accession>E0NSW2</accession>
<dbReference type="HOGENOM" id="CLU_2900447_0_0_10"/>
<evidence type="ECO:0000313" key="1">
    <source>
        <dbReference type="EMBL" id="EFM01826.1"/>
    </source>
</evidence>
<sequence length="61" mass="7298">MFIDKDSWGKFSINDLSERDLRFIYEALKVYAQCNMGHIHPEDSVRMFVFDNEFNGLIQHE</sequence>
<gene>
    <name evidence="1" type="ORF">HMPREF0658_1314</name>
</gene>
<keyword evidence="2" id="KW-1185">Reference proteome</keyword>
<dbReference type="BioCyc" id="PMAR862515-HMP:GMOO-1337-MONOMER"/>
<organism evidence="1 2">
    <name type="scientific">Hoylesella marshii DSM 16973 = JCM 13450</name>
    <dbReference type="NCBI Taxonomy" id="862515"/>
    <lineage>
        <taxon>Bacteria</taxon>
        <taxon>Pseudomonadati</taxon>
        <taxon>Bacteroidota</taxon>
        <taxon>Bacteroidia</taxon>
        <taxon>Bacteroidales</taxon>
        <taxon>Prevotellaceae</taxon>
        <taxon>Hoylesella</taxon>
    </lineage>
</organism>
<evidence type="ECO:0008006" key="3">
    <source>
        <dbReference type="Google" id="ProtNLM"/>
    </source>
</evidence>
<dbReference type="AlphaFoldDB" id="E0NSW2"/>